<dbReference type="EMBL" id="FUWJ01000002">
    <property type="protein sequence ID" value="SJZ90969.1"/>
    <property type="molecule type" value="Genomic_DNA"/>
</dbReference>
<dbReference type="InterPro" id="IPR036514">
    <property type="entry name" value="SGNH_hydro_sf"/>
</dbReference>
<dbReference type="OrthoDB" id="8438768at2"/>
<keyword evidence="3" id="KW-1185">Reference proteome</keyword>
<dbReference type="STRING" id="225324.SAMN02745126_02829"/>
<name>A0A1T4PHJ0_9HYPH</name>
<sequence length="366" mass="40667">MVGGTGGLGKAATRASLRVLRVLGQILAIFVICLVLDYVLLATVFSRWKQRWADAASAYTEAYIKTAYDHDLAPNSDSTRVWGNIVYPWHTDRYGFRIGTCAPGEAEKSRPAIFVIGDSFTEAIGSSYENSFAGLMACDAARQGKAVWNLGVASYSPAIYHRKIRVAAQKLGITPREIYVFLDLSDIDDDANVYHVSPDGIVTSSAFHWFNIGQFLLGNFATFRLAYDLYLSSSLATVGSLGKDRARWTVDPTLMKEWGQRGLEIAARNLDQVVAICREWDCSVTLVVYPWPDSIASGDRNSIQVTYWRDWSASHHVRFIDGFAAFFREPSSVAIHKYFIAGDVHFSAAGHRLLFDELKRATGGDY</sequence>
<organism evidence="2 3">
    <name type="scientific">Enhydrobacter aerosaccus</name>
    <dbReference type="NCBI Taxonomy" id="225324"/>
    <lineage>
        <taxon>Bacteria</taxon>
        <taxon>Pseudomonadati</taxon>
        <taxon>Pseudomonadota</taxon>
        <taxon>Alphaproteobacteria</taxon>
        <taxon>Hyphomicrobiales</taxon>
        <taxon>Enhydrobacter</taxon>
    </lineage>
</organism>
<protein>
    <submittedName>
        <fullName evidence="2">GDSL-like Lipase/Acylhydrolase family</fullName>
    </submittedName>
</protein>
<accession>A0A1T4PHJ0</accession>
<keyword evidence="1" id="KW-1133">Transmembrane helix</keyword>
<dbReference type="Proteomes" id="UP000190092">
    <property type="component" value="Unassembled WGS sequence"/>
</dbReference>
<dbReference type="Gene3D" id="3.40.50.1110">
    <property type="entry name" value="SGNH hydrolase"/>
    <property type="match status" value="1"/>
</dbReference>
<proteinExistence type="predicted"/>
<reference evidence="3" key="1">
    <citation type="submission" date="2017-02" db="EMBL/GenBank/DDBJ databases">
        <authorList>
            <person name="Varghese N."/>
            <person name="Submissions S."/>
        </authorList>
    </citation>
    <scope>NUCLEOTIDE SEQUENCE [LARGE SCALE GENOMIC DNA]</scope>
    <source>
        <strain evidence="3">ATCC 27094</strain>
    </source>
</reference>
<dbReference type="SUPFAM" id="SSF52266">
    <property type="entry name" value="SGNH hydrolase"/>
    <property type="match status" value="1"/>
</dbReference>
<dbReference type="GO" id="GO:0016788">
    <property type="term" value="F:hydrolase activity, acting on ester bonds"/>
    <property type="evidence" value="ECO:0007669"/>
    <property type="project" value="UniProtKB-ARBA"/>
</dbReference>
<dbReference type="RefSeq" id="WP_139373873.1">
    <property type="nucleotide sequence ID" value="NZ_FUWJ01000002.1"/>
</dbReference>
<evidence type="ECO:0000313" key="2">
    <source>
        <dbReference type="EMBL" id="SJZ90969.1"/>
    </source>
</evidence>
<dbReference type="AlphaFoldDB" id="A0A1T4PHJ0"/>
<keyword evidence="1" id="KW-0472">Membrane</keyword>
<feature type="transmembrane region" description="Helical" evidence="1">
    <location>
        <begin position="22"/>
        <end position="41"/>
    </location>
</feature>
<keyword evidence="2" id="KW-0378">Hydrolase</keyword>
<evidence type="ECO:0000313" key="3">
    <source>
        <dbReference type="Proteomes" id="UP000190092"/>
    </source>
</evidence>
<keyword evidence="1" id="KW-0812">Transmembrane</keyword>
<gene>
    <name evidence="2" type="ORF">SAMN02745126_02829</name>
</gene>
<evidence type="ECO:0000256" key="1">
    <source>
        <dbReference type="SAM" id="Phobius"/>
    </source>
</evidence>